<evidence type="ECO:0000256" key="1">
    <source>
        <dbReference type="SAM" id="MobiDB-lite"/>
    </source>
</evidence>
<evidence type="ECO:0000313" key="3">
    <source>
        <dbReference type="Proteomes" id="UP000784294"/>
    </source>
</evidence>
<reference evidence="2" key="1">
    <citation type="submission" date="2018-11" db="EMBL/GenBank/DDBJ databases">
        <authorList>
            <consortium name="Pathogen Informatics"/>
        </authorList>
    </citation>
    <scope>NUCLEOTIDE SEQUENCE</scope>
</reference>
<dbReference type="AlphaFoldDB" id="A0A3S5CMP9"/>
<accession>A0A3S5CMP9</accession>
<sequence length="228" mass="25272">MFVYYFFIQFDIYCIEILDLVRSDIRCSASIPASLNFTSYAGAPRSNSTTRLDHSQDAVSGTDVYDSKGSPRCSRTAAPISDNVTNAPDARPLLSSSIKDEWMYGFPPPPAQLDRLLVPRNEAVSFWPRTSDSRDMLMCCELLDSIPSIASGGALGHFSRPSNLGQGQVQGYSAFGKSGFMGRAKSPTVVDTIYTRPFPLYESHSSFMRLSRKLTNPFHFHLQHCACT</sequence>
<name>A0A3S5CMP9_9PLAT</name>
<dbReference type="Proteomes" id="UP000784294">
    <property type="component" value="Unassembled WGS sequence"/>
</dbReference>
<gene>
    <name evidence="2" type="ORF">PXEA_LOCUS14872</name>
</gene>
<keyword evidence="3" id="KW-1185">Reference proteome</keyword>
<feature type="region of interest" description="Disordered" evidence="1">
    <location>
        <begin position="47"/>
        <end position="81"/>
    </location>
</feature>
<proteinExistence type="predicted"/>
<protein>
    <submittedName>
        <fullName evidence="2">Uncharacterized protein</fullName>
    </submittedName>
</protein>
<comment type="caution">
    <text evidence="2">The sequence shown here is derived from an EMBL/GenBank/DDBJ whole genome shotgun (WGS) entry which is preliminary data.</text>
</comment>
<evidence type="ECO:0000313" key="2">
    <source>
        <dbReference type="EMBL" id="VEL21432.1"/>
    </source>
</evidence>
<dbReference type="EMBL" id="CAAALY010051315">
    <property type="protein sequence ID" value="VEL21432.1"/>
    <property type="molecule type" value="Genomic_DNA"/>
</dbReference>
<organism evidence="2 3">
    <name type="scientific">Protopolystoma xenopodis</name>
    <dbReference type="NCBI Taxonomy" id="117903"/>
    <lineage>
        <taxon>Eukaryota</taxon>
        <taxon>Metazoa</taxon>
        <taxon>Spiralia</taxon>
        <taxon>Lophotrochozoa</taxon>
        <taxon>Platyhelminthes</taxon>
        <taxon>Monogenea</taxon>
        <taxon>Polyopisthocotylea</taxon>
        <taxon>Polystomatidea</taxon>
        <taxon>Polystomatidae</taxon>
        <taxon>Protopolystoma</taxon>
    </lineage>
</organism>